<protein>
    <submittedName>
        <fullName evidence="2">Uncharacterized protein</fullName>
    </submittedName>
</protein>
<sequence length="189" mass="21367">MKKEPESFFDHHFLFTCQLVPSPGIPLIQAQDGKTSLSVMNQANKWSKIPKYDSFAQEAVESRFSLDNNWGNWPINSNLTSSALFPDNSDDKFQNWQIEPPTTEETLSINKSLITSATSTNISIESNENQNILMNVLEGMKFWPGLFPIFLNKTIPEITANILTTTAIDANVQMNSTPEWFVSIDFIQT</sequence>
<organism evidence="1 2">
    <name type="scientific">Loa loa</name>
    <name type="common">Eye worm</name>
    <name type="synonym">Filaria loa</name>
    <dbReference type="NCBI Taxonomy" id="7209"/>
    <lineage>
        <taxon>Eukaryota</taxon>
        <taxon>Metazoa</taxon>
        <taxon>Ecdysozoa</taxon>
        <taxon>Nematoda</taxon>
        <taxon>Chromadorea</taxon>
        <taxon>Rhabditida</taxon>
        <taxon>Spirurina</taxon>
        <taxon>Spiruromorpha</taxon>
        <taxon>Filarioidea</taxon>
        <taxon>Onchocercidae</taxon>
        <taxon>Loa</taxon>
    </lineage>
</organism>
<dbReference type="Proteomes" id="UP000095285">
    <property type="component" value="Unassembled WGS sequence"/>
</dbReference>
<evidence type="ECO:0000313" key="2">
    <source>
        <dbReference type="WBParaSite" id="EN70_11207"/>
    </source>
</evidence>
<reference evidence="1" key="1">
    <citation type="submission" date="2012-04" db="EMBL/GenBank/DDBJ databases">
        <title>The Genome Sequence of Loa loa.</title>
        <authorList>
            <consortium name="The Broad Institute Genome Sequencing Platform"/>
            <consortium name="Broad Institute Genome Sequencing Center for Infectious Disease"/>
            <person name="Nutman T.B."/>
            <person name="Fink D.L."/>
            <person name="Russ C."/>
            <person name="Young S."/>
            <person name="Zeng Q."/>
            <person name="Gargeya S."/>
            <person name="Alvarado L."/>
            <person name="Berlin A."/>
            <person name="Chapman S.B."/>
            <person name="Chen Z."/>
            <person name="Freedman E."/>
            <person name="Gellesch M."/>
            <person name="Goldberg J."/>
            <person name="Griggs A."/>
            <person name="Gujja S."/>
            <person name="Heilman E.R."/>
            <person name="Heiman D."/>
            <person name="Howarth C."/>
            <person name="Mehta T."/>
            <person name="Neiman D."/>
            <person name="Pearson M."/>
            <person name="Roberts A."/>
            <person name="Saif S."/>
            <person name="Shea T."/>
            <person name="Shenoy N."/>
            <person name="Sisk P."/>
            <person name="Stolte C."/>
            <person name="Sykes S."/>
            <person name="White J."/>
            <person name="Yandava C."/>
            <person name="Haas B."/>
            <person name="Henn M.R."/>
            <person name="Nusbaum C."/>
            <person name="Birren B."/>
        </authorList>
    </citation>
    <scope>NUCLEOTIDE SEQUENCE [LARGE SCALE GENOMIC DNA]</scope>
</reference>
<proteinExistence type="predicted"/>
<accession>A0A1I7V984</accession>
<dbReference type="eggNOG" id="ENOG502S9D1">
    <property type="taxonomic scope" value="Eukaryota"/>
</dbReference>
<dbReference type="AlphaFoldDB" id="A0A1I7V984"/>
<evidence type="ECO:0000313" key="1">
    <source>
        <dbReference type="Proteomes" id="UP000095285"/>
    </source>
</evidence>
<dbReference type="STRING" id="7209.A0A1I7V984"/>
<keyword evidence="1" id="KW-1185">Reference proteome</keyword>
<dbReference type="WBParaSite" id="EN70_11207">
    <property type="protein sequence ID" value="EN70_11207"/>
    <property type="gene ID" value="EN70_11207"/>
</dbReference>
<reference evidence="2" key="2">
    <citation type="submission" date="2016-11" db="UniProtKB">
        <authorList>
            <consortium name="WormBaseParasite"/>
        </authorList>
    </citation>
    <scope>IDENTIFICATION</scope>
</reference>
<name>A0A1I7V984_LOALO</name>